<evidence type="ECO:0000313" key="4">
    <source>
        <dbReference type="EMBL" id="PMC64114.1"/>
    </source>
</evidence>
<dbReference type="InterPro" id="IPR022603">
    <property type="entry name" value="DUF3152"/>
</dbReference>
<proteinExistence type="predicted"/>
<sequence length="308" mass="33960">MTHRPHYPSEFDAEVYRSNNRFRSAWNEFVRNYGWRAYAIPVLIVVTALVVWSIVTTPAEETVGTSRAPEGAQSSSVRKTVEDMPVGEVGITELPPGGPYTEQGGGTFRPVGSKGMQVGEGREQVVRFATEVEDGIDTRGYGGDDAFAAMVDATLADPRGWTNDPNVRFEHVGSDDHPDLRIQLISVGTARTTCGDDLGLETSCRIFNEDEGDRVLINESRWVRGAAPFQGDLGSYRQYVINHEVGHALGYAAHEPCPANGDLAPIMMQQTLSLNNKELYDLSPEEVYPENNDTCRANPWPYPRPAVL</sequence>
<dbReference type="GO" id="GO:0008237">
    <property type="term" value="F:metallopeptidase activity"/>
    <property type="evidence" value="ECO:0007669"/>
    <property type="project" value="InterPro"/>
</dbReference>
<organism evidence="4 5">
    <name type="scientific">Corynebacterium tuscaniense</name>
    <dbReference type="NCBI Taxonomy" id="302449"/>
    <lineage>
        <taxon>Bacteria</taxon>
        <taxon>Bacillati</taxon>
        <taxon>Actinomycetota</taxon>
        <taxon>Actinomycetes</taxon>
        <taxon>Mycobacteriales</taxon>
        <taxon>Corynebacteriaceae</taxon>
        <taxon>Corynebacterium</taxon>
    </lineage>
</organism>
<feature type="region of interest" description="Disordered" evidence="1">
    <location>
        <begin position="60"/>
        <end position="79"/>
    </location>
</feature>
<keyword evidence="5" id="KW-1185">Reference proteome</keyword>
<dbReference type="InterPro" id="IPR024079">
    <property type="entry name" value="MetalloPept_cat_dom_sf"/>
</dbReference>
<dbReference type="SUPFAM" id="SSF55486">
    <property type="entry name" value="Metalloproteases ('zincins'), catalytic domain"/>
    <property type="match status" value="1"/>
</dbReference>
<evidence type="ECO:0000313" key="5">
    <source>
        <dbReference type="Proteomes" id="UP000235836"/>
    </source>
</evidence>
<evidence type="ECO:0000259" key="3">
    <source>
        <dbReference type="Pfam" id="PF11350"/>
    </source>
</evidence>
<dbReference type="Pfam" id="PF11350">
    <property type="entry name" value="DUF3152"/>
    <property type="match status" value="1"/>
</dbReference>
<gene>
    <name evidence="4" type="ORF">CJ203_07675</name>
</gene>
<keyword evidence="2" id="KW-1133">Transmembrane helix</keyword>
<dbReference type="AlphaFoldDB" id="A0A2N6T481"/>
<evidence type="ECO:0000256" key="1">
    <source>
        <dbReference type="SAM" id="MobiDB-lite"/>
    </source>
</evidence>
<dbReference type="EMBL" id="PNHG01000010">
    <property type="protein sequence ID" value="PMC64114.1"/>
    <property type="molecule type" value="Genomic_DNA"/>
</dbReference>
<feature type="domain" description="DUF3152" evidence="3">
    <location>
        <begin position="94"/>
        <end position="303"/>
    </location>
</feature>
<name>A0A2N6T481_9CORY</name>
<keyword evidence="2" id="KW-0472">Membrane</keyword>
<dbReference type="Proteomes" id="UP000235836">
    <property type="component" value="Unassembled WGS sequence"/>
</dbReference>
<comment type="caution">
    <text evidence="4">The sequence shown here is derived from an EMBL/GenBank/DDBJ whole genome shotgun (WGS) entry which is preliminary data.</text>
</comment>
<protein>
    <submittedName>
        <fullName evidence="4">DUF3152 domain-containing protein</fullName>
    </submittedName>
</protein>
<accession>A0A2N6T481</accession>
<feature type="transmembrane region" description="Helical" evidence="2">
    <location>
        <begin position="33"/>
        <end position="55"/>
    </location>
</feature>
<dbReference type="RefSeq" id="WP_084576618.1">
    <property type="nucleotide sequence ID" value="NZ_JBHRZL010000004.1"/>
</dbReference>
<keyword evidence="2" id="KW-0812">Transmembrane</keyword>
<dbReference type="Gene3D" id="3.40.390.10">
    <property type="entry name" value="Collagenase (Catalytic Domain)"/>
    <property type="match status" value="1"/>
</dbReference>
<reference evidence="4 5" key="1">
    <citation type="submission" date="2017-09" db="EMBL/GenBank/DDBJ databases">
        <title>Bacterial strain isolated from the female urinary microbiota.</title>
        <authorList>
            <person name="Thomas-White K."/>
            <person name="Kumar N."/>
            <person name="Forster S."/>
            <person name="Putonti C."/>
            <person name="Lawley T."/>
            <person name="Wolfe A.J."/>
        </authorList>
    </citation>
    <scope>NUCLEOTIDE SEQUENCE [LARGE SCALE GENOMIC DNA]</scope>
    <source>
        <strain evidence="4 5">UMB0792</strain>
    </source>
</reference>
<evidence type="ECO:0000256" key="2">
    <source>
        <dbReference type="SAM" id="Phobius"/>
    </source>
</evidence>